<feature type="domain" description="Integrase zinc-binding" evidence="1">
    <location>
        <begin position="1"/>
        <end position="50"/>
    </location>
</feature>
<dbReference type="Proteomes" id="UP001234989">
    <property type="component" value="Chromosome 10"/>
</dbReference>
<evidence type="ECO:0000313" key="2">
    <source>
        <dbReference type="EMBL" id="WMV49558.1"/>
    </source>
</evidence>
<reference evidence="2" key="1">
    <citation type="submission" date="2023-08" db="EMBL/GenBank/DDBJ databases">
        <title>A de novo genome assembly of Solanum verrucosum Schlechtendal, a Mexican diploid species geographically isolated from the other diploid A-genome species in potato relatives.</title>
        <authorList>
            <person name="Hosaka K."/>
        </authorList>
    </citation>
    <scope>NUCLEOTIDE SEQUENCE</scope>
    <source>
        <tissue evidence="2">Young leaves</tissue>
    </source>
</reference>
<sequence length="59" mass="7001">MEESHSSRYSIHPGSTMMYCDLRKVYWWNSMKKSVVEFFVKYPNCQQVKVEHQMPGGVV</sequence>
<evidence type="ECO:0000259" key="1">
    <source>
        <dbReference type="Pfam" id="PF17921"/>
    </source>
</evidence>
<accession>A0AAF0UQD3</accession>
<protein>
    <recommendedName>
        <fullName evidence="1">Integrase zinc-binding domain-containing protein</fullName>
    </recommendedName>
</protein>
<organism evidence="2 3">
    <name type="scientific">Solanum verrucosum</name>
    <dbReference type="NCBI Taxonomy" id="315347"/>
    <lineage>
        <taxon>Eukaryota</taxon>
        <taxon>Viridiplantae</taxon>
        <taxon>Streptophyta</taxon>
        <taxon>Embryophyta</taxon>
        <taxon>Tracheophyta</taxon>
        <taxon>Spermatophyta</taxon>
        <taxon>Magnoliopsida</taxon>
        <taxon>eudicotyledons</taxon>
        <taxon>Gunneridae</taxon>
        <taxon>Pentapetalae</taxon>
        <taxon>asterids</taxon>
        <taxon>lamiids</taxon>
        <taxon>Solanales</taxon>
        <taxon>Solanaceae</taxon>
        <taxon>Solanoideae</taxon>
        <taxon>Solaneae</taxon>
        <taxon>Solanum</taxon>
    </lineage>
</organism>
<gene>
    <name evidence="2" type="ORF">MTR67_042943</name>
</gene>
<dbReference type="EMBL" id="CP133621">
    <property type="protein sequence ID" value="WMV49558.1"/>
    <property type="molecule type" value="Genomic_DNA"/>
</dbReference>
<proteinExistence type="predicted"/>
<dbReference type="Pfam" id="PF17921">
    <property type="entry name" value="Integrase_H2C2"/>
    <property type="match status" value="1"/>
</dbReference>
<dbReference type="AlphaFoldDB" id="A0AAF0UQD3"/>
<name>A0AAF0UQD3_SOLVR</name>
<evidence type="ECO:0000313" key="3">
    <source>
        <dbReference type="Proteomes" id="UP001234989"/>
    </source>
</evidence>
<dbReference type="Gene3D" id="1.10.340.70">
    <property type="match status" value="1"/>
</dbReference>
<keyword evidence="3" id="KW-1185">Reference proteome</keyword>
<dbReference type="InterPro" id="IPR041588">
    <property type="entry name" value="Integrase_H2C2"/>
</dbReference>